<name>A0A194AGZ1_9BACT</name>
<evidence type="ECO:0000313" key="2">
    <source>
        <dbReference type="Proteomes" id="UP000095200"/>
    </source>
</evidence>
<reference evidence="2" key="1">
    <citation type="submission" date="2016-06" db="EMBL/GenBank/DDBJ databases">
        <title>Draft genome sequence of Desulfoplanes formicivorans strain Pf12B.</title>
        <authorList>
            <person name="Watanabe M."/>
            <person name="Kojima H."/>
            <person name="Fukui M."/>
        </authorList>
    </citation>
    <scope>NUCLEOTIDE SEQUENCE [LARGE SCALE GENOMIC DNA]</scope>
    <source>
        <strain evidence="2">Pf12B</strain>
    </source>
</reference>
<dbReference type="AlphaFoldDB" id="A0A194AGZ1"/>
<dbReference type="EMBL" id="BDFE01000017">
    <property type="protein sequence ID" value="GAU09347.1"/>
    <property type="molecule type" value="Genomic_DNA"/>
</dbReference>
<comment type="caution">
    <text evidence="1">The sequence shown here is derived from an EMBL/GenBank/DDBJ whole genome shotgun (WGS) entry which is preliminary data.</text>
</comment>
<evidence type="ECO:0000313" key="1">
    <source>
        <dbReference type="EMBL" id="GAU09347.1"/>
    </source>
</evidence>
<sequence length="57" mass="6352">MVISERIERRWIQNLPIIAGVSVSLVAVAVTKKMGTQPLERVTAARQVVRRIRTGPV</sequence>
<gene>
    <name evidence="1" type="ORF">DPF_2070</name>
</gene>
<organism evidence="1 2">
    <name type="scientific">Desulfoplanes formicivorans</name>
    <dbReference type="NCBI Taxonomy" id="1592317"/>
    <lineage>
        <taxon>Bacteria</taxon>
        <taxon>Pseudomonadati</taxon>
        <taxon>Thermodesulfobacteriota</taxon>
        <taxon>Desulfovibrionia</taxon>
        <taxon>Desulfovibrionales</taxon>
        <taxon>Desulfoplanaceae</taxon>
        <taxon>Desulfoplanes</taxon>
    </lineage>
</organism>
<keyword evidence="2" id="KW-1185">Reference proteome</keyword>
<dbReference type="Proteomes" id="UP000095200">
    <property type="component" value="Unassembled WGS sequence"/>
</dbReference>
<accession>A0A194AGZ1</accession>
<protein>
    <submittedName>
        <fullName evidence="1">Uncharacterized protein</fullName>
    </submittedName>
</protein>
<proteinExistence type="predicted"/>